<keyword evidence="2" id="KW-1185">Reference proteome</keyword>
<dbReference type="Proteomes" id="UP001283361">
    <property type="component" value="Unassembled WGS sequence"/>
</dbReference>
<comment type="caution">
    <text evidence="1">The sequence shown here is derived from an EMBL/GenBank/DDBJ whole genome shotgun (WGS) entry which is preliminary data.</text>
</comment>
<evidence type="ECO:0000313" key="2">
    <source>
        <dbReference type="Proteomes" id="UP001283361"/>
    </source>
</evidence>
<evidence type="ECO:0000313" key="1">
    <source>
        <dbReference type="EMBL" id="KAK3740510.1"/>
    </source>
</evidence>
<dbReference type="EMBL" id="JAWDGP010006468">
    <property type="protein sequence ID" value="KAK3740510.1"/>
    <property type="molecule type" value="Genomic_DNA"/>
</dbReference>
<organism evidence="1 2">
    <name type="scientific">Elysia crispata</name>
    <name type="common">lettuce slug</name>
    <dbReference type="NCBI Taxonomy" id="231223"/>
    <lineage>
        <taxon>Eukaryota</taxon>
        <taxon>Metazoa</taxon>
        <taxon>Spiralia</taxon>
        <taxon>Lophotrochozoa</taxon>
        <taxon>Mollusca</taxon>
        <taxon>Gastropoda</taxon>
        <taxon>Heterobranchia</taxon>
        <taxon>Euthyneura</taxon>
        <taxon>Panpulmonata</taxon>
        <taxon>Sacoglossa</taxon>
        <taxon>Placobranchoidea</taxon>
        <taxon>Plakobranchidae</taxon>
        <taxon>Elysia</taxon>
    </lineage>
</organism>
<reference evidence="1" key="1">
    <citation type="journal article" date="2023" name="G3 (Bethesda)">
        <title>A reference genome for the long-term kleptoplast-retaining sea slug Elysia crispata morphotype clarki.</title>
        <authorList>
            <person name="Eastman K.E."/>
            <person name="Pendleton A.L."/>
            <person name="Shaikh M.A."/>
            <person name="Suttiyut T."/>
            <person name="Ogas R."/>
            <person name="Tomko P."/>
            <person name="Gavelis G."/>
            <person name="Widhalm J.R."/>
            <person name="Wisecaver J.H."/>
        </authorList>
    </citation>
    <scope>NUCLEOTIDE SEQUENCE</scope>
    <source>
        <strain evidence="1">ECLA1</strain>
    </source>
</reference>
<accession>A0AAE0YD69</accession>
<dbReference type="AlphaFoldDB" id="A0AAE0YD69"/>
<proteinExistence type="predicted"/>
<protein>
    <submittedName>
        <fullName evidence="1">Uncharacterized protein</fullName>
    </submittedName>
</protein>
<name>A0AAE0YD69_9GAST</name>
<sequence length="142" mass="15474">MNRDVPLQRLASISIWACLAVDLRSTLYRELAGAGRGQIPPSLHRLQAWARSRSRYLWPRFYFSAAYCLRLLSQASSMAPLGPGMGGNGSPLASLASSAVTRCVRVESATPPYLPAPIHIQCETVRALLAANVCQKSFQTDV</sequence>
<gene>
    <name evidence="1" type="ORF">RRG08_000497</name>
</gene>